<keyword evidence="6" id="KW-1185">Reference proteome</keyword>
<evidence type="ECO:0000256" key="2">
    <source>
        <dbReference type="ARBA" id="ARBA00022448"/>
    </source>
</evidence>
<comment type="similarity">
    <text evidence="1">Belongs to the bacterial solute-binding protein 5 family.</text>
</comment>
<evidence type="ECO:0000313" key="5">
    <source>
        <dbReference type="EMBL" id="GGC57139.1"/>
    </source>
</evidence>
<keyword evidence="3" id="KW-0732">Signal</keyword>
<evidence type="ECO:0000259" key="4">
    <source>
        <dbReference type="Pfam" id="PF00496"/>
    </source>
</evidence>
<evidence type="ECO:0000256" key="1">
    <source>
        <dbReference type="ARBA" id="ARBA00005695"/>
    </source>
</evidence>
<dbReference type="InterPro" id="IPR039424">
    <property type="entry name" value="SBP_5"/>
</dbReference>
<dbReference type="AlphaFoldDB" id="A0A916X9E9"/>
<reference evidence="5" key="2">
    <citation type="submission" date="2020-09" db="EMBL/GenBank/DDBJ databases">
        <authorList>
            <person name="Sun Q."/>
            <person name="Zhou Y."/>
        </authorList>
    </citation>
    <scope>NUCLEOTIDE SEQUENCE</scope>
    <source>
        <strain evidence="5">CGMCC 1.15478</strain>
    </source>
</reference>
<dbReference type="Gene3D" id="3.90.76.10">
    <property type="entry name" value="Dipeptide-binding Protein, Domain 1"/>
    <property type="match status" value="1"/>
</dbReference>
<dbReference type="Gene3D" id="3.10.105.10">
    <property type="entry name" value="Dipeptide-binding Protein, Domain 3"/>
    <property type="match status" value="1"/>
</dbReference>
<evidence type="ECO:0000256" key="3">
    <source>
        <dbReference type="ARBA" id="ARBA00022729"/>
    </source>
</evidence>
<dbReference type="PANTHER" id="PTHR30290">
    <property type="entry name" value="PERIPLASMIC BINDING COMPONENT OF ABC TRANSPORTER"/>
    <property type="match status" value="1"/>
</dbReference>
<comment type="caution">
    <text evidence="5">The sequence shown here is derived from an EMBL/GenBank/DDBJ whole genome shotgun (WGS) entry which is preliminary data.</text>
</comment>
<dbReference type="GO" id="GO:0042597">
    <property type="term" value="C:periplasmic space"/>
    <property type="evidence" value="ECO:0007669"/>
    <property type="project" value="UniProtKB-ARBA"/>
</dbReference>
<keyword evidence="2" id="KW-0813">Transport</keyword>
<feature type="domain" description="Solute-binding protein family 5" evidence="4">
    <location>
        <begin position="41"/>
        <end position="400"/>
    </location>
</feature>
<dbReference type="EMBL" id="BMJH01000001">
    <property type="protein sequence ID" value="GGC57139.1"/>
    <property type="molecule type" value="Genomic_DNA"/>
</dbReference>
<dbReference type="GO" id="GO:0015833">
    <property type="term" value="P:peptide transport"/>
    <property type="evidence" value="ECO:0007669"/>
    <property type="project" value="TreeGrafter"/>
</dbReference>
<dbReference type="PANTHER" id="PTHR30290:SF9">
    <property type="entry name" value="OLIGOPEPTIDE-BINDING PROTEIN APPA"/>
    <property type="match status" value="1"/>
</dbReference>
<dbReference type="Gene3D" id="3.40.190.10">
    <property type="entry name" value="Periplasmic binding protein-like II"/>
    <property type="match status" value="1"/>
</dbReference>
<evidence type="ECO:0000313" key="6">
    <source>
        <dbReference type="Proteomes" id="UP000641514"/>
    </source>
</evidence>
<dbReference type="CDD" id="cd08518">
    <property type="entry name" value="PBP2_NikA_DppA_OppA_like_19"/>
    <property type="match status" value="1"/>
</dbReference>
<sequence>MLADGHQLGGFNPVAGYGPAGEAKMFDGLLRLSSGEGIPNLVPALAADDPTPNTDATEWTVTLREGVLFHDGSEFTARDVVATYDAILDPASASEARSSFEMIRTVEAVDDTTVRFVLDYPYAALPTKMLIGIVPSHTVAEPGLATESPLNTTPIGTGPYKLSRLSPHRAVLEANNDYWDGEPEVSSLTLLYVPDDNTRAQRMASGELDGTTLPPQLANTFANRDGMSVYSHSSADWRGVSMPSDHPVTGDAAIRLALNRATNRNVMVDNVLAGFGRPAHTPFPPDFGAFHNPDAVFNFDQAEARNILDDAGWIEESDGIRVRDGQRAEFTVMYNSVDTVRRDLAQAFASDALAIGVEVNLEALSWDRITPRIEQDAILLGGGDEPFDPDTQGYKTLHSQYLDSGVGSVFDNASRHANPSIDEALDVARRSIDEQERAEQYRAVQEAYIDDPSYVFLTFLDHTYVAKDSDWTMSGPILEPHSHGVTWGPWWSVQTWTRD</sequence>
<dbReference type="Pfam" id="PF00496">
    <property type="entry name" value="SBP_bac_5"/>
    <property type="match status" value="1"/>
</dbReference>
<accession>A0A916X9E9</accession>
<name>A0A916X9E9_9ACTN</name>
<dbReference type="SUPFAM" id="SSF53850">
    <property type="entry name" value="Periplasmic binding protein-like II"/>
    <property type="match status" value="1"/>
</dbReference>
<reference evidence="5" key="1">
    <citation type="journal article" date="2014" name="Int. J. Syst. Evol. Microbiol.">
        <title>Complete genome sequence of Corynebacterium casei LMG S-19264T (=DSM 44701T), isolated from a smear-ripened cheese.</title>
        <authorList>
            <consortium name="US DOE Joint Genome Institute (JGI-PGF)"/>
            <person name="Walter F."/>
            <person name="Albersmeier A."/>
            <person name="Kalinowski J."/>
            <person name="Ruckert C."/>
        </authorList>
    </citation>
    <scope>NUCLEOTIDE SEQUENCE</scope>
    <source>
        <strain evidence="5">CGMCC 1.15478</strain>
    </source>
</reference>
<dbReference type="PIRSF" id="PIRSF002741">
    <property type="entry name" value="MppA"/>
    <property type="match status" value="1"/>
</dbReference>
<dbReference type="InterPro" id="IPR000914">
    <property type="entry name" value="SBP_5_dom"/>
</dbReference>
<dbReference type="Proteomes" id="UP000641514">
    <property type="component" value="Unassembled WGS sequence"/>
</dbReference>
<dbReference type="GO" id="GO:0043190">
    <property type="term" value="C:ATP-binding cassette (ABC) transporter complex"/>
    <property type="evidence" value="ECO:0007669"/>
    <property type="project" value="InterPro"/>
</dbReference>
<protein>
    <recommendedName>
        <fullName evidence="4">Solute-binding protein family 5 domain-containing protein</fullName>
    </recommendedName>
</protein>
<organism evidence="5 6">
    <name type="scientific">Hoyosella rhizosphaerae</name>
    <dbReference type="NCBI Taxonomy" id="1755582"/>
    <lineage>
        <taxon>Bacteria</taxon>
        <taxon>Bacillati</taxon>
        <taxon>Actinomycetota</taxon>
        <taxon>Actinomycetes</taxon>
        <taxon>Mycobacteriales</taxon>
        <taxon>Hoyosellaceae</taxon>
        <taxon>Hoyosella</taxon>
    </lineage>
</organism>
<gene>
    <name evidence="5" type="ORF">GCM10011410_07120</name>
</gene>
<dbReference type="InterPro" id="IPR030678">
    <property type="entry name" value="Peptide/Ni-bd"/>
</dbReference>
<proteinExistence type="inferred from homology"/>
<dbReference type="GO" id="GO:1904680">
    <property type="term" value="F:peptide transmembrane transporter activity"/>
    <property type="evidence" value="ECO:0007669"/>
    <property type="project" value="TreeGrafter"/>
</dbReference>